<dbReference type="InterPro" id="IPR046373">
    <property type="entry name" value="Acyl-CoA_Oxase/DH_mid-dom_sf"/>
</dbReference>
<keyword evidence="11" id="KW-1185">Reference proteome</keyword>
<sequence length="391" mass="43167">MYVEYTPEQLDLRREFRAYLAGLMTLEERAQMRRSRESGETYRAVIRRMGQAGWLTPGWPVDYGGRALDPLAQKILLEELWLAEAPFPFVTVNTIGPALIRRGTEQQKRNFLPRIARGEIIFAIGYTEPGAGSDLASLKTRAERDGEHYVISGQKIFTSGAEGADYVWLAVRTDPQAPAHKGITIFVMDTRLPGFSVTPIYTVGDIRTNITFYEKVRVPADMMIGELHGGWQLITEQLNHERVGLAALAYGAMGCFDMTLEWARSTAAPEGARVIDRPWVQLVLAEAYAVLQANAMLGNRVAWEISQGSVRAELAGACKVFSTESYIKVLQLLLDVVGSAGVVKDGSPGAALQARLEREWRSCQINTFGGGATEVLRDMVAQMGLGLPRGR</sequence>
<dbReference type="RefSeq" id="WP_066917823.1">
    <property type="nucleotide sequence ID" value="NZ_CP011971.1"/>
</dbReference>
<dbReference type="Pfam" id="PF02771">
    <property type="entry name" value="Acyl-CoA_dh_N"/>
    <property type="match status" value="1"/>
</dbReference>
<dbReference type="InterPro" id="IPR009075">
    <property type="entry name" value="AcylCo_DH/oxidase_C"/>
</dbReference>
<dbReference type="PANTHER" id="PTHR43292">
    <property type="entry name" value="ACYL-COA DEHYDROGENASE"/>
    <property type="match status" value="1"/>
</dbReference>
<dbReference type="SUPFAM" id="SSF47203">
    <property type="entry name" value="Acyl-CoA dehydrogenase C-terminal domain-like"/>
    <property type="match status" value="1"/>
</dbReference>
<evidence type="ECO:0000313" key="11">
    <source>
        <dbReference type="Proteomes" id="UP000070250"/>
    </source>
</evidence>
<dbReference type="GO" id="GO:0050660">
    <property type="term" value="F:flavin adenine dinucleotide binding"/>
    <property type="evidence" value="ECO:0007669"/>
    <property type="project" value="InterPro"/>
</dbReference>
<dbReference type="InterPro" id="IPR036250">
    <property type="entry name" value="AcylCo_DH-like_C"/>
</dbReference>
<dbReference type="Gene3D" id="1.10.540.10">
    <property type="entry name" value="Acyl-CoA dehydrogenase/oxidase, N-terminal domain"/>
    <property type="match status" value="1"/>
</dbReference>
<evidence type="ECO:0000256" key="2">
    <source>
        <dbReference type="ARBA" id="ARBA00009347"/>
    </source>
</evidence>
<dbReference type="InterPro" id="IPR009100">
    <property type="entry name" value="AcylCoA_DH/oxidase_NM_dom_sf"/>
</dbReference>
<reference evidence="10 11" key="1">
    <citation type="submission" date="2015-06" db="EMBL/GenBank/DDBJ databases">
        <title>A Comprehensive Approach to Explore the Metabolic and Phylogenetic Diversity of Bacterial Steroid Degradation in the Environment: Testosterone as an Example.</title>
        <authorList>
            <person name="Yang F.-C."/>
            <person name="Chen Y.-L."/>
            <person name="Yu C.-P."/>
            <person name="Tang S.-L."/>
            <person name="Wang P.-H."/>
            <person name="Ismail W."/>
            <person name="Wang C.-H."/>
            <person name="Yang C.-Y."/>
            <person name="Chiang Y.-R."/>
        </authorList>
    </citation>
    <scope>NUCLEOTIDE SEQUENCE [LARGE SCALE GENOMIC DNA]</scope>
    <source>
        <strain evidence="10 11">DSM 18526</strain>
    </source>
</reference>
<keyword evidence="5 6" id="KW-0560">Oxidoreductase</keyword>
<dbReference type="PANTHER" id="PTHR43292:SF3">
    <property type="entry name" value="ACYL-COA DEHYDROGENASE FADE29"/>
    <property type="match status" value="1"/>
</dbReference>
<feature type="domain" description="Acyl-CoA dehydrogenase/oxidase C-terminal" evidence="7">
    <location>
        <begin position="229"/>
        <end position="382"/>
    </location>
</feature>
<keyword evidence="3 6" id="KW-0285">Flavoprotein</keyword>
<comment type="similarity">
    <text evidence="2 6">Belongs to the acyl-CoA dehydrogenase family.</text>
</comment>
<dbReference type="InterPro" id="IPR006091">
    <property type="entry name" value="Acyl-CoA_Oxase/DH_mid-dom"/>
</dbReference>
<evidence type="ECO:0000259" key="7">
    <source>
        <dbReference type="Pfam" id="PF00441"/>
    </source>
</evidence>
<evidence type="ECO:0000256" key="3">
    <source>
        <dbReference type="ARBA" id="ARBA00022630"/>
    </source>
</evidence>
<dbReference type="KEGG" id="sdf:ACG33_00215"/>
<evidence type="ECO:0000256" key="4">
    <source>
        <dbReference type="ARBA" id="ARBA00022827"/>
    </source>
</evidence>
<dbReference type="STRING" id="465721.ACG33_00215"/>
<keyword evidence="4 6" id="KW-0274">FAD</keyword>
<dbReference type="SUPFAM" id="SSF56645">
    <property type="entry name" value="Acyl-CoA dehydrogenase NM domain-like"/>
    <property type="match status" value="1"/>
</dbReference>
<accession>A0A127F7L0</accession>
<protein>
    <submittedName>
        <fullName evidence="10">Acyl-CoA dehydrogenase</fullName>
    </submittedName>
</protein>
<dbReference type="Pfam" id="PF00441">
    <property type="entry name" value="Acyl-CoA_dh_1"/>
    <property type="match status" value="1"/>
</dbReference>
<dbReference type="GO" id="GO:0005886">
    <property type="term" value="C:plasma membrane"/>
    <property type="evidence" value="ECO:0007669"/>
    <property type="project" value="TreeGrafter"/>
</dbReference>
<dbReference type="GO" id="GO:0016627">
    <property type="term" value="F:oxidoreductase activity, acting on the CH-CH group of donors"/>
    <property type="evidence" value="ECO:0007669"/>
    <property type="project" value="InterPro"/>
</dbReference>
<evidence type="ECO:0000259" key="8">
    <source>
        <dbReference type="Pfam" id="PF02770"/>
    </source>
</evidence>
<dbReference type="OrthoDB" id="9770681at2"/>
<dbReference type="Gene3D" id="2.40.110.10">
    <property type="entry name" value="Butyryl-CoA Dehydrogenase, subunit A, domain 2"/>
    <property type="match status" value="1"/>
</dbReference>
<dbReference type="InterPro" id="IPR013786">
    <property type="entry name" value="AcylCoA_DH/ox_N"/>
</dbReference>
<evidence type="ECO:0000256" key="1">
    <source>
        <dbReference type="ARBA" id="ARBA00001974"/>
    </source>
</evidence>
<evidence type="ECO:0000256" key="6">
    <source>
        <dbReference type="RuleBase" id="RU362125"/>
    </source>
</evidence>
<dbReference type="Proteomes" id="UP000070250">
    <property type="component" value="Chromosome"/>
</dbReference>
<dbReference type="InterPro" id="IPR037069">
    <property type="entry name" value="AcylCoA_DH/ox_N_sf"/>
</dbReference>
<dbReference type="PATRIC" id="fig|465721.4.peg.48"/>
<evidence type="ECO:0000313" key="10">
    <source>
        <dbReference type="EMBL" id="AMN45550.1"/>
    </source>
</evidence>
<dbReference type="Pfam" id="PF02770">
    <property type="entry name" value="Acyl-CoA_dh_M"/>
    <property type="match status" value="1"/>
</dbReference>
<name>A0A127F7L0_STEDE</name>
<dbReference type="EMBL" id="CP011971">
    <property type="protein sequence ID" value="AMN45550.1"/>
    <property type="molecule type" value="Genomic_DNA"/>
</dbReference>
<dbReference type="Gene3D" id="1.20.140.10">
    <property type="entry name" value="Butyryl-CoA Dehydrogenase, subunit A, domain 3"/>
    <property type="match status" value="1"/>
</dbReference>
<dbReference type="InterPro" id="IPR052161">
    <property type="entry name" value="Mycobact_Acyl-CoA_DH"/>
</dbReference>
<evidence type="ECO:0000259" key="9">
    <source>
        <dbReference type="Pfam" id="PF02771"/>
    </source>
</evidence>
<proteinExistence type="inferred from homology"/>
<comment type="cofactor">
    <cofactor evidence="1 6">
        <name>FAD</name>
        <dbReference type="ChEBI" id="CHEBI:57692"/>
    </cofactor>
</comment>
<gene>
    <name evidence="10" type="ORF">ACG33_00215</name>
</gene>
<feature type="domain" description="Acyl-CoA oxidase/dehydrogenase middle" evidence="8">
    <location>
        <begin position="123"/>
        <end position="203"/>
    </location>
</feature>
<feature type="domain" description="Acyl-CoA dehydrogenase/oxidase N-terminal" evidence="9">
    <location>
        <begin position="6"/>
        <end position="119"/>
    </location>
</feature>
<dbReference type="AlphaFoldDB" id="A0A127F7L0"/>
<evidence type="ECO:0000256" key="5">
    <source>
        <dbReference type="ARBA" id="ARBA00023002"/>
    </source>
</evidence>
<organism evidence="10 11">
    <name type="scientific">Steroidobacter denitrificans</name>
    <dbReference type="NCBI Taxonomy" id="465721"/>
    <lineage>
        <taxon>Bacteria</taxon>
        <taxon>Pseudomonadati</taxon>
        <taxon>Pseudomonadota</taxon>
        <taxon>Gammaproteobacteria</taxon>
        <taxon>Steroidobacterales</taxon>
        <taxon>Steroidobacteraceae</taxon>
        <taxon>Steroidobacter</taxon>
    </lineage>
</organism>